<accession>A0ABS8NFD5</accession>
<dbReference type="EMBL" id="JAJKFW010000019">
    <property type="protein sequence ID" value="MCC9642252.1"/>
    <property type="molecule type" value="Genomic_DNA"/>
</dbReference>
<proteinExistence type="predicted"/>
<evidence type="ECO:0000313" key="1">
    <source>
        <dbReference type="EMBL" id="MCC9642252.1"/>
    </source>
</evidence>
<dbReference type="Proteomes" id="UP001430306">
    <property type="component" value="Unassembled WGS sequence"/>
</dbReference>
<evidence type="ECO:0000313" key="2">
    <source>
        <dbReference type="Proteomes" id="UP001430306"/>
    </source>
</evidence>
<keyword evidence="2" id="KW-1185">Reference proteome</keyword>
<gene>
    <name evidence="1" type="ORF">LOC71_08195</name>
</gene>
<name>A0ABS8NFD5_9BACT</name>
<comment type="caution">
    <text evidence="1">The sequence shown here is derived from an EMBL/GenBank/DDBJ whole genome shotgun (WGS) entry which is preliminary data.</text>
</comment>
<protein>
    <submittedName>
        <fullName evidence="1">Uncharacterized protein</fullName>
    </submittedName>
</protein>
<reference evidence="1" key="1">
    <citation type="submission" date="2021-11" db="EMBL/GenBank/DDBJ databases">
        <title>Genome sequence.</title>
        <authorList>
            <person name="Sun Q."/>
        </authorList>
    </citation>
    <scope>NUCLEOTIDE SEQUENCE</scope>
    <source>
        <strain evidence="1">JC740</strain>
    </source>
</reference>
<organism evidence="1 2">
    <name type="scientific">Rhodopirellula halodulae</name>
    <dbReference type="NCBI Taxonomy" id="2894198"/>
    <lineage>
        <taxon>Bacteria</taxon>
        <taxon>Pseudomonadati</taxon>
        <taxon>Planctomycetota</taxon>
        <taxon>Planctomycetia</taxon>
        <taxon>Pirellulales</taxon>
        <taxon>Pirellulaceae</taxon>
        <taxon>Rhodopirellula</taxon>
    </lineage>
</organism>
<sequence>MIDTVSQPKFLSQLDGVDAIQIEELTIANRSDVRRFNQLCRNAHWAPFAATMPGEIETIRFMSDGVETHRLLYAGGWLVDTSGDGVERFGTIHADDGDWIDENVDTQLMLLRNAL</sequence>